<dbReference type="SUPFAM" id="SSF51735">
    <property type="entry name" value="NAD(P)-binding Rossmann-fold domains"/>
    <property type="match status" value="1"/>
</dbReference>
<evidence type="ECO:0000256" key="1">
    <source>
        <dbReference type="ARBA" id="ARBA00005525"/>
    </source>
</evidence>
<evidence type="ECO:0000256" key="2">
    <source>
        <dbReference type="ARBA" id="ARBA00022650"/>
    </source>
</evidence>
<dbReference type="GO" id="GO:0004735">
    <property type="term" value="F:pyrroline-5-carboxylate reductase activity"/>
    <property type="evidence" value="ECO:0007669"/>
    <property type="project" value="UniProtKB-EC"/>
</dbReference>
<dbReference type="EMBL" id="JAGGLM010000012">
    <property type="protein sequence ID" value="MBP2033255.1"/>
    <property type="molecule type" value="Genomic_DNA"/>
</dbReference>
<keyword evidence="4 5" id="KW-0560">Oxidoreductase</keyword>
<dbReference type="InterPro" id="IPR000304">
    <property type="entry name" value="Pyrroline-COOH_reductase"/>
</dbReference>
<dbReference type="RefSeq" id="WP_209702403.1">
    <property type="nucleotide sequence ID" value="NZ_JAGGLM010000012.1"/>
</dbReference>
<comment type="catalytic activity">
    <reaction evidence="5">
        <text>L-proline + NADP(+) = (S)-1-pyrroline-5-carboxylate + NADPH + 2 H(+)</text>
        <dbReference type="Rhea" id="RHEA:14109"/>
        <dbReference type="ChEBI" id="CHEBI:15378"/>
        <dbReference type="ChEBI" id="CHEBI:17388"/>
        <dbReference type="ChEBI" id="CHEBI:57783"/>
        <dbReference type="ChEBI" id="CHEBI:58349"/>
        <dbReference type="ChEBI" id="CHEBI:60039"/>
        <dbReference type="EC" id="1.5.1.2"/>
    </reaction>
</comment>
<dbReference type="InterPro" id="IPR028939">
    <property type="entry name" value="P5C_Rdtase_cat_N"/>
</dbReference>
<organism evidence="9 10">
    <name type="scientific">Clostridium algifaecis</name>
    <dbReference type="NCBI Taxonomy" id="1472040"/>
    <lineage>
        <taxon>Bacteria</taxon>
        <taxon>Bacillati</taxon>
        <taxon>Bacillota</taxon>
        <taxon>Clostridia</taxon>
        <taxon>Eubacteriales</taxon>
        <taxon>Clostridiaceae</taxon>
        <taxon>Clostridium</taxon>
    </lineage>
</organism>
<evidence type="ECO:0000256" key="4">
    <source>
        <dbReference type="ARBA" id="ARBA00023002"/>
    </source>
</evidence>
<evidence type="ECO:0000259" key="7">
    <source>
        <dbReference type="Pfam" id="PF03807"/>
    </source>
</evidence>
<proteinExistence type="inferred from homology"/>
<dbReference type="InterPro" id="IPR008927">
    <property type="entry name" value="6-PGluconate_DH-like_C_sf"/>
</dbReference>
<name>A0ABS4KT79_9CLOT</name>
<evidence type="ECO:0000256" key="5">
    <source>
        <dbReference type="HAMAP-Rule" id="MF_01925"/>
    </source>
</evidence>
<dbReference type="Gene3D" id="1.10.3730.10">
    <property type="entry name" value="ProC C-terminal domain-like"/>
    <property type="match status" value="1"/>
</dbReference>
<keyword evidence="3 5" id="KW-0521">NADP</keyword>
<feature type="domain" description="Pyrroline-5-carboxylate reductase dimerisation" evidence="8">
    <location>
        <begin position="162"/>
        <end position="266"/>
    </location>
</feature>
<comment type="pathway">
    <text evidence="5">Amino-acid biosynthesis; L-proline biosynthesis; L-proline from L-glutamate 5-semialdehyde: step 1/1.</text>
</comment>
<reference evidence="9 10" key="1">
    <citation type="submission" date="2021-03" db="EMBL/GenBank/DDBJ databases">
        <title>Genomic Encyclopedia of Type Strains, Phase IV (KMG-IV): sequencing the most valuable type-strain genomes for metagenomic binning, comparative biology and taxonomic classification.</title>
        <authorList>
            <person name="Goeker M."/>
        </authorList>
    </citation>
    <scope>NUCLEOTIDE SEQUENCE [LARGE SCALE GENOMIC DNA]</scope>
    <source>
        <strain evidence="9 10">DSM 28783</strain>
    </source>
</reference>
<dbReference type="NCBIfam" id="TIGR00112">
    <property type="entry name" value="proC"/>
    <property type="match status" value="1"/>
</dbReference>
<comment type="function">
    <text evidence="5">Catalyzes the reduction of 1-pyrroline-5-carboxylate (PCA) to L-proline.</text>
</comment>
<dbReference type="InterPro" id="IPR029036">
    <property type="entry name" value="P5CR_dimer"/>
</dbReference>
<evidence type="ECO:0000259" key="8">
    <source>
        <dbReference type="Pfam" id="PF14748"/>
    </source>
</evidence>
<dbReference type="PIRSF" id="PIRSF000193">
    <property type="entry name" value="Pyrrol-5-carb_rd"/>
    <property type="match status" value="1"/>
</dbReference>
<evidence type="ECO:0000256" key="3">
    <source>
        <dbReference type="ARBA" id="ARBA00022857"/>
    </source>
</evidence>
<keyword evidence="5" id="KW-0963">Cytoplasm</keyword>
<accession>A0ABS4KT79</accession>
<dbReference type="EC" id="1.5.1.2" evidence="5 6"/>
<gene>
    <name evidence="5" type="primary">proC</name>
    <name evidence="9" type="ORF">J2Z42_001958</name>
</gene>
<comment type="caution">
    <text evidence="9">The sequence shown here is derived from an EMBL/GenBank/DDBJ whole genome shotgun (WGS) entry which is preliminary data.</text>
</comment>
<dbReference type="Gene3D" id="3.40.50.720">
    <property type="entry name" value="NAD(P)-binding Rossmann-like Domain"/>
    <property type="match status" value="1"/>
</dbReference>
<keyword evidence="10" id="KW-1185">Reference proteome</keyword>
<feature type="domain" description="Pyrroline-5-carboxylate reductase catalytic N-terminal" evidence="7">
    <location>
        <begin position="4"/>
        <end position="99"/>
    </location>
</feature>
<evidence type="ECO:0000313" key="10">
    <source>
        <dbReference type="Proteomes" id="UP001519307"/>
    </source>
</evidence>
<protein>
    <recommendedName>
        <fullName evidence="5 6">Pyrroline-5-carboxylate reductase</fullName>
        <shortName evidence="5">P5C reductase</shortName>
        <shortName evidence="5">P5CR</shortName>
        <ecNumber evidence="5 6">1.5.1.2</ecNumber>
    </recommendedName>
    <alternativeName>
        <fullName evidence="5">PCA reductase</fullName>
    </alternativeName>
</protein>
<dbReference type="SUPFAM" id="SSF48179">
    <property type="entry name" value="6-phosphogluconate dehydrogenase C-terminal domain-like"/>
    <property type="match status" value="1"/>
</dbReference>
<comment type="similarity">
    <text evidence="1 5">Belongs to the pyrroline-5-carboxylate reductase family.</text>
</comment>
<comment type="catalytic activity">
    <reaction evidence="5">
        <text>L-proline + NAD(+) = (S)-1-pyrroline-5-carboxylate + NADH + 2 H(+)</text>
        <dbReference type="Rhea" id="RHEA:14105"/>
        <dbReference type="ChEBI" id="CHEBI:15378"/>
        <dbReference type="ChEBI" id="CHEBI:17388"/>
        <dbReference type="ChEBI" id="CHEBI:57540"/>
        <dbReference type="ChEBI" id="CHEBI:57945"/>
        <dbReference type="ChEBI" id="CHEBI:60039"/>
        <dbReference type="EC" id="1.5.1.2"/>
    </reaction>
</comment>
<dbReference type="HAMAP" id="MF_01925">
    <property type="entry name" value="P5C_reductase"/>
    <property type="match status" value="1"/>
</dbReference>
<keyword evidence="2 5" id="KW-0641">Proline biosynthesis</keyword>
<evidence type="ECO:0000313" key="9">
    <source>
        <dbReference type="EMBL" id="MBP2033255.1"/>
    </source>
</evidence>
<keyword evidence="5" id="KW-0028">Amino-acid biosynthesis</keyword>
<dbReference type="PANTHER" id="PTHR11645">
    <property type="entry name" value="PYRROLINE-5-CARBOXYLATE REDUCTASE"/>
    <property type="match status" value="1"/>
</dbReference>
<evidence type="ECO:0000256" key="6">
    <source>
        <dbReference type="NCBIfam" id="TIGR00112"/>
    </source>
</evidence>
<dbReference type="PANTHER" id="PTHR11645:SF0">
    <property type="entry name" value="PYRROLINE-5-CARBOXYLATE REDUCTASE 3"/>
    <property type="match status" value="1"/>
</dbReference>
<dbReference type="Pfam" id="PF14748">
    <property type="entry name" value="P5CR_dimer"/>
    <property type="match status" value="1"/>
</dbReference>
<comment type="subcellular location">
    <subcellularLocation>
        <location evidence="5">Cytoplasm</location>
    </subcellularLocation>
</comment>
<dbReference type="InterPro" id="IPR036291">
    <property type="entry name" value="NAD(P)-bd_dom_sf"/>
</dbReference>
<dbReference type="Pfam" id="PF03807">
    <property type="entry name" value="F420_oxidored"/>
    <property type="match status" value="1"/>
</dbReference>
<sequence length="269" mass="28827">MDSKLGLIGCGNMAQAIIGGVVNSGTISPKNIVVSNPSDGKLISVKDKYKVLTTNDNTYTAKNSDIIILSVKPNKYPEVIAEIKDCVKSDVIIVTIAAGITIEKTKSLFGKDIKIARTMPNTPAMVQEAMTAICFGNNLDDKNKEQVSAIFNSLGESEIVDEKLMDVVTGVSGSSPAYVYMFIEAMADAAVLQGMPRKSAYKFAAQSVLGSAKMVLKTELHPGVLKDNVCSPSGTTIDAVRSLEKNNFRYAVIDAVNTCTEKSKQMSKQ</sequence>
<dbReference type="Proteomes" id="UP001519307">
    <property type="component" value="Unassembled WGS sequence"/>
</dbReference>